<feature type="non-terminal residue" evidence="1">
    <location>
        <position position="105"/>
    </location>
</feature>
<organism evidence="1">
    <name type="scientific">Acinetobacter baumannii</name>
    <dbReference type="NCBI Taxonomy" id="470"/>
    <lineage>
        <taxon>Bacteria</taxon>
        <taxon>Pseudomonadati</taxon>
        <taxon>Pseudomonadota</taxon>
        <taxon>Gammaproteobacteria</taxon>
        <taxon>Moraxellales</taxon>
        <taxon>Moraxellaceae</taxon>
        <taxon>Acinetobacter</taxon>
        <taxon>Acinetobacter calcoaceticus/baumannii complex</taxon>
    </lineage>
</organism>
<evidence type="ECO:0000313" key="1">
    <source>
        <dbReference type="EMBL" id="MDR8262962.1"/>
    </source>
</evidence>
<dbReference type="EMBL" id="VMBB01000244">
    <property type="protein sequence ID" value="MDR8262962.1"/>
    <property type="molecule type" value="Genomic_DNA"/>
</dbReference>
<gene>
    <name evidence="1" type="primary">bcsG</name>
    <name evidence="1" type="ORF">FPK87_21300</name>
</gene>
<dbReference type="InterPro" id="IPR017744">
    <property type="entry name" value="BcsG"/>
</dbReference>
<protein>
    <submittedName>
        <fullName evidence="1">Cellulose biosynthesis protein BcsG</fullName>
    </submittedName>
</protein>
<comment type="caution">
    <text evidence="1">The sequence shown here is derived from an EMBL/GenBank/DDBJ whole genome shotgun (WGS) entry which is preliminary data.</text>
</comment>
<dbReference type="Pfam" id="PF11658">
    <property type="entry name" value="CBP_BcsG"/>
    <property type="match status" value="1"/>
</dbReference>
<reference evidence="1" key="1">
    <citation type="submission" date="2019-07" db="EMBL/GenBank/DDBJ databases">
        <title>Biological characteristics of mucoid Acinetobacter baumannii from a general hospital in China.</title>
        <authorList>
            <person name="Hua X."/>
            <person name="Yu Y."/>
        </authorList>
    </citation>
    <scope>NUCLEOTIDE SEQUENCE [LARGE SCALE GENOMIC DNA]</scope>
    <source>
        <strain evidence="1">N41</strain>
    </source>
</reference>
<dbReference type="AlphaFoldDB" id="A0ABD5DFQ3"/>
<proteinExistence type="predicted"/>
<sequence length="105" mass="12221">MTNKKTTAAPLPLWQYWRGLGGWNFYFLVKFALLWAGYLNFHPMLNLVFLAFLLVPIPREKLHRIRHWIAIPLGFALFWHDTWLPGPESIFSQGSQIAGFSASYI</sequence>
<name>A0ABD5DFQ3_ACIBA</name>
<accession>A0ABD5DFQ3</accession>